<name>A0AAQ3PBY9_VIGMU</name>
<protein>
    <submittedName>
        <fullName evidence="1">Uncharacterized protein</fullName>
    </submittedName>
</protein>
<accession>A0AAQ3PBY9</accession>
<dbReference type="Proteomes" id="UP001374535">
    <property type="component" value="Chromosome 1"/>
</dbReference>
<keyword evidence="2" id="KW-1185">Reference proteome</keyword>
<evidence type="ECO:0000313" key="1">
    <source>
        <dbReference type="EMBL" id="WVZ25498.1"/>
    </source>
</evidence>
<organism evidence="1 2">
    <name type="scientific">Vigna mungo</name>
    <name type="common">Black gram</name>
    <name type="synonym">Phaseolus mungo</name>
    <dbReference type="NCBI Taxonomy" id="3915"/>
    <lineage>
        <taxon>Eukaryota</taxon>
        <taxon>Viridiplantae</taxon>
        <taxon>Streptophyta</taxon>
        <taxon>Embryophyta</taxon>
        <taxon>Tracheophyta</taxon>
        <taxon>Spermatophyta</taxon>
        <taxon>Magnoliopsida</taxon>
        <taxon>eudicotyledons</taxon>
        <taxon>Gunneridae</taxon>
        <taxon>Pentapetalae</taxon>
        <taxon>rosids</taxon>
        <taxon>fabids</taxon>
        <taxon>Fabales</taxon>
        <taxon>Fabaceae</taxon>
        <taxon>Papilionoideae</taxon>
        <taxon>50 kb inversion clade</taxon>
        <taxon>NPAAA clade</taxon>
        <taxon>indigoferoid/millettioid clade</taxon>
        <taxon>Phaseoleae</taxon>
        <taxon>Vigna</taxon>
    </lineage>
</organism>
<dbReference type="AlphaFoldDB" id="A0AAQ3PBY9"/>
<dbReference type="EMBL" id="CP144700">
    <property type="protein sequence ID" value="WVZ25498.1"/>
    <property type="molecule type" value="Genomic_DNA"/>
</dbReference>
<evidence type="ECO:0000313" key="2">
    <source>
        <dbReference type="Proteomes" id="UP001374535"/>
    </source>
</evidence>
<proteinExistence type="predicted"/>
<sequence>MTTLEITVVFAEGLNQPSYYFNRIRPFFTLTKLPAHLLYHYDGGGTGDHVFRVPLDPTFFSDKYSRLHLHLYNDRRFIGPTLLKWCLIPPSDIAFPPSHSFCYLIYRSKRRFQNPPHPEPFPSLPGLPLPIPFRHLSVCHWNSRHSASQNWQHHRNRKWTFQYGNRLLIFFLNNKNNENC</sequence>
<reference evidence="1 2" key="1">
    <citation type="journal article" date="2023" name="Life. Sci Alliance">
        <title>Evolutionary insights into 3D genome organization and epigenetic landscape of Vigna mungo.</title>
        <authorList>
            <person name="Junaid A."/>
            <person name="Singh B."/>
            <person name="Bhatia S."/>
        </authorList>
    </citation>
    <scope>NUCLEOTIDE SEQUENCE [LARGE SCALE GENOMIC DNA]</scope>
    <source>
        <strain evidence="1">Urdbean</strain>
    </source>
</reference>
<gene>
    <name evidence="1" type="ORF">V8G54_004042</name>
</gene>